<dbReference type="SUPFAM" id="SSF158560">
    <property type="entry name" value="BH3980-like"/>
    <property type="match status" value="1"/>
</dbReference>
<dbReference type="AlphaFoldDB" id="A0A9X4MTY0"/>
<name>A0A9X4MTY0_STRSU</name>
<protein>
    <submittedName>
        <fullName evidence="1">Uncharacterized protein</fullName>
    </submittedName>
</protein>
<evidence type="ECO:0000313" key="1">
    <source>
        <dbReference type="EMBL" id="MDG4512614.1"/>
    </source>
</evidence>
<accession>A0A9X4MTY0</accession>
<proteinExistence type="predicted"/>
<gene>
    <name evidence="1" type="ORF">NOL15_07140</name>
</gene>
<dbReference type="Proteomes" id="UP001152879">
    <property type="component" value="Unassembled WGS sequence"/>
</dbReference>
<comment type="caution">
    <text evidence="1">The sequence shown here is derived from an EMBL/GenBank/DDBJ whole genome shotgun (WGS) entry which is preliminary data.</text>
</comment>
<reference evidence="1" key="1">
    <citation type="submission" date="2022-07" db="EMBL/GenBank/DDBJ databases">
        <title>Whole Genome Sequencing of Streptococcus suis.</title>
        <authorList>
            <person name="Dai X."/>
            <person name="Huang J."/>
            <person name="Wang L."/>
        </authorList>
    </citation>
    <scope>NUCLEOTIDE SEQUENCE</scope>
    <source>
        <strain evidence="1">SFB2</strain>
    </source>
</reference>
<organism evidence="1 2">
    <name type="scientific">Streptococcus suis</name>
    <dbReference type="NCBI Taxonomy" id="1307"/>
    <lineage>
        <taxon>Bacteria</taxon>
        <taxon>Bacillati</taxon>
        <taxon>Bacillota</taxon>
        <taxon>Bacilli</taxon>
        <taxon>Lactobacillales</taxon>
        <taxon>Streptococcaceae</taxon>
        <taxon>Streptococcus</taxon>
    </lineage>
</organism>
<dbReference type="EMBL" id="JANFML010000021">
    <property type="protein sequence ID" value="MDG4512614.1"/>
    <property type="molecule type" value="Genomic_DNA"/>
</dbReference>
<sequence>MEAQADGQSAEEFLGKDSKQLADELLSNLSPIRWYYGLRLTGFLALI</sequence>
<evidence type="ECO:0000313" key="2">
    <source>
        <dbReference type="Proteomes" id="UP001152879"/>
    </source>
</evidence>